<keyword evidence="1" id="KW-0732">Signal</keyword>
<gene>
    <name evidence="2" type="ORF">DIU31_024360</name>
    <name evidence="3" type="ORF">J3L21_03075</name>
</gene>
<evidence type="ECO:0000256" key="1">
    <source>
        <dbReference type="SAM" id="SignalP"/>
    </source>
</evidence>
<dbReference type="Proteomes" id="UP000663940">
    <property type="component" value="Chromosome"/>
</dbReference>
<dbReference type="Proteomes" id="UP000250557">
    <property type="component" value="Chromosome"/>
</dbReference>
<proteinExistence type="predicted"/>
<evidence type="ECO:0000313" key="2">
    <source>
        <dbReference type="EMBL" id="QEM06494.1"/>
    </source>
</evidence>
<dbReference type="EMBL" id="CP071880">
    <property type="protein sequence ID" value="QTE50976.1"/>
    <property type="molecule type" value="Genomic_DNA"/>
</dbReference>
<keyword evidence="5" id="KW-1185">Reference proteome</keyword>
<reference evidence="3 5" key="2">
    <citation type="submission" date="2021-03" db="EMBL/GenBank/DDBJ databases">
        <title>Mucilaginibacter strains isolated from gold and copper mining confer multi heavy-metal resistance.</title>
        <authorList>
            <person name="Li Y."/>
        </authorList>
    </citation>
    <scope>NUCLEOTIDE SEQUENCE [LARGE SCALE GENOMIC DNA]</scope>
    <source>
        <strain evidence="3 5">P2-4</strain>
    </source>
</reference>
<evidence type="ECO:0000313" key="5">
    <source>
        <dbReference type="Proteomes" id="UP000663940"/>
    </source>
</evidence>
<reference evidence="2 4" key="1">
    <citation type="submission" date="2019-08" db="EMBL/GenBank/DDBJ databases">
        <title>Comparative genome analysis confer to the adaptation heavy metal polluted environment.</title>
        <authorList>
            <person name="Li Y."/>
        </authorList>
    </citation>
    <scope>NUCLEOTIDE SEQUENCE [LARGE SCALE GENOMIC DNA]</scope>
    <source>
        <strain evidence="2 4">P2</strain>
    </source>
</reference>
<dbReference type="AlphaFoldDB" id="A0AAE6JIU1"/>
<evidence type="ECO:0000313" key="3">
    <source>
        <dbReference type="EMBL" id="QTE50976.1"/>
    </source>
</evidence>
<evidence type="ECO:0000313" key="4">
    <source>
        <dbReference type="Proteomes" id="UP000250557"/>
    </source>
</evidence>
<dbReference type="EMBL" id="CP043451">
    <property type="protein sequence ID" value="QEM06494.1"/>
    <property type="molecule type" value="Genomic_DNA"/>
</dbReference>
<name>A0AAE6JIU1_9SPHI</name>
<protein>
    <recommendedName>
        <fullName evidence="6">Periplasmic heavy metal sensor</fullName>
    </recommendedName>
</protein>
<feature type="signal peptide" evidence="1">
    <location>
        <begin position="1"/>
        <end position="20"/>
    </location>
</feature>
<evidence type="ECO:0008006" key="6">
    <source>
        <dbReference type="Google" id="ProtNLM"/>
    </source>
</evidence>
<organism evidence="2 4">
    <name type="scientific">Mucilaginibacter rubeus</name>
    <dbReference type="NCBI Taxonomy" id="2027860"/>
    <lineage>
        <taxon>Bacteria</taxon>
        <taxon>Pseudomonadati</taxon>
        <taxon>Bacteroidota</taxon>
        <taxon>Sphingobacteriia</taxon>
        <taxon>Sphingobacteriales</taxon>
        <taxon>Sphingobacteriaceae</taxon>
        <taxon>Mucilaginibacter</taxon>
    </lineage>
</organism>
<accession>A0AAE6JIU1</accession>
<dbReference type="RefSeq" id="WP_112653465.1">
    <property type="nucleotide sequence ID" value="NZ_CP043451.1"/>
</dbReference>
<feature type="chain" id="PRO_5042266520" description="Periplasmic heavy metal sensor" evidence="1">
    <location>
        <begin position="21"/>
        <end position="124"/>
    </location>
</feature>
<sequence length="124" mass="14216">MKNLIACTVLILSLSFAASAQTAGTKSTGDQKKKLKARMDTLETELKLTAEQQPKFEEINAHFFEEMAKLKQDDGSRLSKYRKLKAVTKGRNEKMKDLLTAEQYKIFQAHQKEMKDELKSMRSQ</sequence>